<reference evidence="2" key="1">
    <citation type="journal article" date="2017" name="Zool. Scr.">
        <title>Polytomies, signal and noise: Revisiting the mitochondrial phylogeny and phylogeography of the Eurasian blindsnake species complex (Typhlopidae, Squamata).</title>
        <authorList>
            <person name="Kornilios P."/>
        </authorList>
    </citation>
    <scope>NUCLEOTIDE SEQUENCE</scope>
    <source>
        <strain evidence="2">Ts1</strain>
    </source>
</reference>
<dbReference type="EMBL" id="KY660130">
    <property type="protein sequence ID" value="ASX98151.1"/>
    <property type="molecule type" value="Genomic_DNA"/>
</dbReference>
<keyword evidence="2" id="KW-0496">Mitochondrion</keyword>
<evidence type="ECO:0000313" key="2">
    <source>
        <dbReference type="EMBL" id="ASX98151.1"/>
    </source>
</evidence>
<gene>
    <name evidence="2" type="primary">ATP8</name>
</gene>
<organism evidence="2">
    <name type="scientific">Xerotyphlops socotranus</name>
    <name type="common">Socotra worm snake</name>
    <dbReference type="NCBI Taxonomy" id="1316654"/>
    <lineage>
        <taxon>Eukaryota</taxon>
        <taxon>Metazoa</taxon>
        <taxon>Chordata</taxon>
        <taxon>Craniata</taxon>
        <taxon>Vertebrata</taxon>
        <taxon>Euteleostomi</taxon>
        <taxon>Lepidosauria</taxon>
        <taxon>Squamata</taxon>
        <taxon>Bifurcata</taxon>
        <taxon>Unidentata</taxon>
        <taxon>Episquamata</taxon>
        <taxon>Toxicofera</taxon>
        <taxon>Serpentes</taxon>
        <taxon>Typhlopoidea</taxon>
        <taxon>Typhlopidae</taxon>
        <taxon>Xerotyphlops</taxon>
    </lineage>
</organism>
<accession>A0A286S0U7</accession>
<evidence type="ECO:0000256" key="1">
    <source>
        <dbReference type="SAM" id="SignalP"/>
    </source>
</evidence>
<name>A0A286S0U7_9SAUR</name>
<feature type="signal peptide" evidence="1">
    <location>
        <begin position="1"/>
        <end position="26"/>
    </location>
</feature>
<sequence>MPQLSKTNLFMMFLCTWLSLRLIASSTKKLSVSSSPTYDTMMLCPEPWYWPYI</sequence>
<proteinExistence type="predicted"/>
<feature type="chain" id="PRO_5012538464" evidence="1">
    <location>
        <begin position="27"/>
        <end position="53"/>
    </location>
</feature>
<geneLocation type="mitochondrion" evidence="2"/>
<protein>
    <submittedName>
        <fullName evidence="2">ATPase 8</fullName>
    </submittedName>
</protein>
<keyword evidence="1" id="KW-0732">Signal</keyword>
<dbReference type="AlphaFoldDB" id="A0A286S0U7"/>